<protein>
    <submittedName>
        <fullName evidence="2">Uncharacterized protein</fullName>
    </submittedName>
</protein>
<dbReference type="STRING" id="1447883.A0A2B7Z101"/>
<dbReference type="EMBL" id="PDNA01000012">
    <property type="protein sequence ID" value="PGH26903.1"/>
    <property type="molecule type" value="Genomic_DNA"/>
</dbReference>
<feature type="compositionally biased region" description="Pro residues" evidence="1">
    <location>
        <begin position="63"/>
        <end position="73"/>
    </location>
</feature>
<keyword evidence="3" id="KW-1185">Reference proteome</keyword>
<evidence type="ECO:0000313" key="3">
    <source>
        <dbReference type="Proteomes" id="UP000224634"/>
    </source>
</evidence>
<dbReference type="Proteomes" id="UP000224634">
    <property type="component" value="Unassembled WGS sequence"/>
</dbReference>
<sequence>MAVNTQSPTRLHISREKKGNSTVTYTLTNDAETSCLYTIHTSKDSKPHMTVLRHYSSQTYHHGPPPPPPPPPPTHHHPAHNNPFSYFSSPPSYNDTIYHHQPNNPPPTYVVGTVNFHSLSSKIDVTMGPNKNNGNKTFTMKRPDPLASGHKFPSDTPLGTLEWKDENLIGSSKQKLLMDAQKRVIARYEKCGGSRLFLQRRRRREKDRIVVMMLPGAAAAEEYLDLIVLTGMASVEYARRSDEETMDWLGEAAENMFG</sequence>
<gene>
    <name evidence="2" type="ORF">AJ80_01486</name>
</gene>
<evidence type="ECO:0000313" key="2">
    <source>
        <dbReference type="EMBL" id="PGH26903.1"/>
    </source>
</evidence>
<dbReference type="AlphaFoldDB" id="A0A2B7Z101"/>
<reference evidence="2 3" key="1">
    <citation type="submission" date="2017-10" db="EMBL/GenBank/DDBJ databases">
        <title>Comparative genomics in systemic dimorphic fungi from Ajellomycetaceae.</title>
        <authorList>
            <person name="Munoz J.F."/>
            <person name="Mcewen J.G."/>
            <person name="Clay O.K."/>
            <person name="Cuomo C.A."/>
        </authorList>
    </citation>
    <scope>NUCLEOTIDE SEQUENCE [LARGE SCALE GENOMIC DNA]</scope>
    <source>
        <strain evidence="2 3">UAMH7299</strain>
    </source>
</reference>
<comment type="caution">
    <text evidence="2">The sequence shown here is derived from an EMBL/GenBank/DDBJ whole genome shotgun (WGS) entry which is preliminary data.</text>
</comment>
<organism evidence="2 3">
    <name type="scientific">Polytolypa hystricis (strain UAMH7299)</name>
    <dbReference type="NCBI Taxonomy" id="1447883"/>
    <lineage>
        <taxon>Eukaryota</taxon>
        <taxon>Fungi</taxon>
        <taxon>Dikarya</taxon>
        <taxon>Ascomycota</taxon>
        <taxon>Pezizomycotina</taxon>
        <taxon>Eurotiomycetes</taxon>
        <taxon>Eurotiomycetidae</taxon>
        <taxon>Onygenales</taxon>
        <taxon>Onygenales incertae sedis</taxon>
        <taxon>Polytolypa</taxon>
    </lineage>
</organism>
<feature type="region of interest" description="Disordered" evidence="1">
    <location>
        <begin position="57"/>
        <end position="86"/>
    </location>
</feature>
<proteinExistence type="predicted"/>
<name>A0A2B7Z101_POLH7</name>
<accession>A0A2B7Z101</accession>
<dbReference type="OrthoDB" id="4725912at2759"/>
<evidence type="ECO:0000256" key="1">
    <source>
        <dbReference type="SAM" id="MobiDB-lite"/>
    </source>
</evidence>